<name>A0A6B3NB29_9CYAN</name>
<evidence type="ECO:0000313" key="2">
    <source>
        <dbReference type="EMBL" id="NER30796.1"/>
    </source>
</evidence>
<accession>A0A6B3NB29</accession>
<evidence type="ECO:0000256" key="1">
    <source>
        <dbReference type="SAM" id="Phobius"/>
    </source>
</evidence>
<dbReference type="Pfam" id="PF10999">
    <property type="entry name" value="DUF2839"/>
    <property type="match status" value="1"/>
</dbReference>
<reference evidence="2" key="1">
    <citation type="submission" date="2019-11" db="EMBL/GenBank/DDBJ databases">
        <title>Genomic insights into an expanded diversity of filamentous marine cyanobacteria reveals the extraordinary biosynthetic potential of Moorea and Okeania.</title>
        <authorList>
            <person name="Ferreira Leao T."/>
            <person name="Wang M."/>
            <person name="Moss N."/>
            <person name="Da Silva R."/>
            <person name="Sanders J."/>
            <person name="Nurk S."/>
            <person name="Gurevich A."/>
            <person name="Humphrey G."/>
            <person name="Reher R."/>
            <person name="Zhu Q."/>
            <person name="Belda-Ferre P."/>
            <person name="Glukhov E."/>
            <person name="Rex R."/>
            <person name="Dorrestein P.C."/>
            <person name="Knight R."/>
            <person name="Pevzner P."/>
            <person name="Gerwick W.H."/>
            <person name="Gerwick L."/>
        </authorList>
    </citation>
    <scope>NUCLEOTIDE SEQUENCE</scope>
    <source>
        <strain evidence="2">SIO1C4</strain>
    </source>
</reference>
<dbReference type="EMBL" id="JAAHFQ010000645">
    <property type="protein sequence ID" value="NER30796.1"/>
    <property type="molecule type" value="Genomic_DNA"/>
</dbReference>
<keyword evidence="1" id="KW-1133">Transmembrane helix</keyword>
<gene>
    <name evidence="2" type="ORF">F6J89_25050</name>
</gene>
<feature type="transmembrane region" description="Helical" evidence="1">
    <location>
        <begin position="43"/>
        <end position="67"/>
    </location>
</feature>
<keyword evidence="1" id="KW-0812">Transmembrane</keyword>
<proteinExistence type="predicted"/>
<dbReference type="AlphaFoldDB" id="A0A6B3NB29"/>
<keyword evidence="1" id="KW-0472">Membrane</keyword>
<organism evidence="2">
    <name type="scientific">Symploca sp. SIO1C4</name>
    <dbReference type="NCBI Taxonomy" id="2607765"/>
    <lineage>
        <taxon>Bacteria</taxon>
        <taxon>Bacillati</taxon>
        <taxon>Cyanobacteriota</taxon>
        <taxon>Cyanophyceae</taxon>
        <taxon>Coleofasciculales</taxon>
        <taxon>Coleofasciculaceae</taxon>
        <taxon>Symploca</taxon>
    </lineage>
</organism>
<sequence>MGEAKRRRAALGDKYGQEERIFSWLPVTKSQGEQFVQLTTRGAWIGIALMIVLWLTVRFIGPAFGWWQVN</sequence>
<dbReference type="InterPro" id="IPR021262">
    <property type="entry name" value="DUF2839"/>
</dbReference>
<protein>
    <submittedName>
        <fullName evidence="2">DUF2839 domain-containing protein</fullName>
    </submittedName>
</protein>
<comment type="caution">
    <text evidence="2">The sequence shown here is derived from an EMBL/GenBank/DDBJ whole genome shotgun (WGS) entry which is preliminary data.</text>
</comment>